<organism evidence="1 2">
    <name type="scientific">Candidatus Taylorbacteria bacterium RIFCSPLOWO2_12_FULL_44_15c</name>
    <dbReference type="NCBI Taxonomy" id="1802333"/>
    <lineage>
        <taxon>Bacteria</taxon>
        <taxon>Candidatus Tayloriibacteriota</taxon>
    </lineage>
</organism>
<proteinExistence type="predicted"/>
<evidence type="ECO:0000313" key="1">
    <source>
        <dbReference type="EMBL" id="OHA42905.1"/>
    </source>
</evidence>
<gene>
    <name evidence="1" type="ORF">A3G03_00095</name>
</gene>
<dbReference type="Proteomes" id="UP000176355">
    <property type="component" value="Unassembled WGS sequence"/>
</dbReference>
<accession>A0A1G2P3H9</accession>
<comment type="caution">
    <text evidence="1">The sequence shown here is derived from an EMBL/GenBank/DDBJ whole genome shotgun (WGS) entry which is preliminary data.</text>
</comment>
<dbReference type="EMBL" id="MHSL01000036">
    <property type="protein sequence ID" value="OHA42905.1"/>
    <property type="molecule type" value="Genomic_DNA"/>
</dbReference>
<name>A0A1G2P3H9_9BACT</name>
<dbReference type="AlphaFoldDB" id="A0A1G2P3H9"/>
<evidence type="ECO:0000313" key="2">
    <source>
        <dbReference type="Proteomes" id="UP000176355"/>
    </source>
</evidence>
<dbReference type="STRING" id="1802333.A3G03_00095"/>
<protein>
    <submittedName>
        <fullName evidence="1">Uncharacterized protein</fullName>
    </submittedName>
</protein>
<reference evidence="1 2" key="1">
    <citation type="journal article" date="2016" name="Nat. Commun.">
        <title>Thousands of microbial genomes shed light on interconnected biogeochemical processes in an aquifer system.</title>
        <authorList>
            <person name="Anantharaman K."/>
            <person name="Brown C.T."/>
            <person name="Hug L.A."/>
            <person name="Sharon I."/>
            <person name="Castelle C.J."/>
            <person name="Probst A.J."/>
            <person name="Thomas B.C."/>
            <person name="Singh A."/>
            <person name="Wilkins M.J."/>
            <person name="Karaoz U."/>
            <person name="Brodie E.L."/>
            <person name="Williams K.H."/>
            <person name="Hubbard S.S."/>
            <person name="Banfield J.F."/>
        </authorList>
    </citation>
    <scope>NUCLEOTIDE SEQUENCE [LARGE SCALE GENOMIC DNA]</scope>
</reference>
<sequence length="72" mass="8297">MKIMNKNNVIVPKKTFAKFLDAMAVFSEVQEQIEDHLILTNKKIVGDLRRARLEHQKGKVGKWSALKTKYGI</sequence>